<evidence type="ECO:0000256" key="1">
    <source>
        <dbReference type="SAM" id="Phobius"/>
    </source>
</evidence>
<feature type="domain" description="Peptidase M28" evidence="2">
    <location>
        <begin position="105"/>
        <end position="324"/>
    </location>
</feature>
<protein>
    <submittedName>
        <fullName evidence="3">Peptidase, M28 family</fullName>
    </submittedName>
</protein>
<dbReference type="InterPro" id="IPR007484">
    <property type="entry name" value="Peptidase_M28"/>
</dbReference>
<dbReference type="GO" id="GO:0008235">
    <property type="term" value="F:metalloexopeptidase activity"/>
    <property type="evidence" value="ECO:0007669"/>
    <property type="project" value="InterPro"/>
</dbReference>
<dbReference type="Pfam" id="PF04389">
    <property type="entry name" value="Peptidase_M28"/>
    <property type="match status" value="1"/>
</dbReference>
<sequence>MVKTPKIWSFSAICIAFLLLIICIRLCFNKPTKTLNSRSSAMNDVETMKGLKIHLKELTVNIGNRSIRFPENIEKIAEYIEAFYKDIGIPVHREPYKYRNIDVANIVAELSPGEKPAVKHYLLGAHYDTVSGTPGADDNASAIAVQLETARQLRKINAANRSGINIKFVSFVLEEPPAFGTRFMGSRVYAKKARKEKEQIDGMICLEMVGYTCHKPGCQDYPFPLMFMGYPEQGDFIGIVGDYKSRKFTRTLYSSFQDNPGLPVVKLTVPSKGWLLPPVRLSDHASFWDNGFKAVMITDTAFFRNPHYHRASDTMNTLDFRFMAELVNSLVLFFNSGNDLHK</sequence>
<dbReference type="KEGG" id="dli:dnl_09100"/>
<organism evidence="3 4">
    <name type="scientific">Desulfonema limicola</name>
    <dbReference type="NCBI Taxonomy" id="45656"/>
    <lineage>
        <taxon>Bacteria</taxon>
        <taxon>Pseudomonadati</taxon>
        <taxon>Thermodesulfobacteriota</taxon>
        <taxon>Desulfobacteria</taxon>
        <taxon>Desulfobacterales</taxon>
        <taxon>Desulfococcaceae</taxon>
        <taxon>Desulfonema</taxon>
    </lineage>
</organism>
<evidence type="ECO:0000313" key="4">
    <source>
        <dbReference type="Proteomes" id="UP000663720"/>
    </source>
</evidence>
<evidence type="ECO:0000259" key="2">
    <source>
        <dbReference type="Pfam" id="PF04389"/>
    </source>
</evidence>
<keyword evidence="1" id="KW-1133">Transmembrane helix</keyword>
<keyword evidence="1" id="KW-0472">Membrane</keyword>
<evidence type="ECO:0000313" key="3">
    <source>
        <dbReference type="EMBL" id="QTA78680.1"/>
    </source>
</evidence>
<dbReference type="PANTHER" id="PTHR12147">
    <property type="entry name" value="METALLOPEPTIDASE M28 FAMILY MEMBER"/>
    <property type="match status" value="1"/>
</dbReference>
<name>A0A975B4K2_9BACT</name>
<dbReference type="SUPFAM" id="SSF53187">
    <property type="entry name" value="Zn-dependent exopeptidases"/>
    <property type="match status" value="1"/>
</dbReference>
<gene>
    <name evidence="3" type="ORF">dnl_09100</name>
</gene>
<feature type="transmembrane region" description="Helical" evidence="1">
    <location>
        <begin position="6"/>
        <end position="28"/>
    </location>
</feature>
<keyword evidence="1" id="KW-0812">Transmembrane</keyword>
<proteinExistence type="predicted"/>
<dbReference type="Gene3D" id="3.40.630.10">
    <property type="entry name" value="Zn peptidases"/>
    <property type="match status" value="1"/>
</dbReference>
<reference evidence="3" key="1">
    <citation type="journal article" date="2021" name="Microb. Physiol.">
        <title>Proteogenomic Insights into the Physiology of Marine, Sulfate-Reducing, Filamentous Desulfonema limicola and Desulfonema magnum.</title>
        <authorList>
            <person name="Schnaars V."/>
            <person name="Wohlbrand L."/>
            <person name="Scheve S."/>
            <person name="Hinrichs C."/>
            <person name="Reinhardt R."/>
            <person name="Rabus R."/>
        </authorList>
    </citation>
    <scope>NUCLEOTIDE SEQUENCE</scope>
    <source>
        <strain evidence="3">5ac10</strain>
    </source>
</reference>
<dbReference type="PANTHER" id="PTHR12147:SF26">
    <property type="entry name" value="PEPTIDASE M28 DOMAIN-CONTAINING PROTEIN"/>
    <property type="match status" value="1"/>
</dbReference>
<keyword evidence="4" id="KW-1185">Reference proteome</keyword>
<dbReference type="AlphaFoldDB" id="A0A975B4K2"/>
<dbReference type="GO" id="GO:0006508">
    <property type="term" value="P:proteolysis"/>
    <property type="evidence" value="ECO:0007669"/>
    <property type="project" value="InterPro"/>
</dbReference>
<accession>A0A975B4K2</accession>
<dbReference type="Proteomes" id="UP000663720">
    <property type="component" value="Chromosome"/>
</dbReference>
<dbReference type="EMBL" id="CP061799">
    <property type="protein sequence ID" value="QTA78680.1"/>
    <property type="molecule type" value="Genomic_DNA"/>
</dbReference>
<dbReference type="InterPro" id="IPR045175">
    <property type="entry name" value="M28_fam"/>
</dbReference>